<feature type="compositionally biased region" description="Basic and acidic residues" evidence="1">
    <location>
        <begin position="297"/>
        <end position="310"/>
    </location>
</feature>
<protein>
    <recommendedName>
        <fullName evidence="2">CRAL-TRIO domain-containing protein</fullName>
    </recommendedName>
</protein>
<dbReference type="InterPro" id="IPR001251">
    <property type="entry name" value="CRAL-TRIO_dom"/>
</dbReference>
<reference evidence="4" key="3">
    <citation type="submission" date="2020-12" db="UniProtKB">
        <authorList>
            <consortium name="EnsemblPlants"/>
        </authorList>
    </citation>
    <scope>IDENTIFICATION</scope>
</reference>
<dbReference type="Pfam" id="PF03765">
    <property type="entry name" value="CRAL_TRIO_N"/>
    <property type="match status" value="1"/>
</dbReference>
<dbReference type="RefSeq" id="XP_024369716.1">
    <property type="nucleotide sequence ID" value="XM_024513948.2"/>
</dbReference>
<feature type="region of interest" description="Disordered" evidence="1">
    <location>
        <begin position="279"/>
        <end position="349"/>
    </location>
</feature>
<dbReference type="PANTHER" id="PTHR45824">
    <property type="entry name" value="GH16843P"/>
    <property type="match status" value="1"/>
</dbReference>
<dbReference type="EnsemblPlants" id="Pp3c3_26700V3.2">
    <property type="protein sequence ID" value="Pp3c3_26700V3.2"/>
    <property type="gene ID" value="Pp3c3_26700"/>
</dbReference>
<dbReference type="FunCoup" id="A0A2K1KW88">
    <property type="interactions" value="1662"/>
</dbReference>
<dbReference type="Pfam" id="PF00650">
    <property type="entry name" value="CRAL_TRIO"/>
    <property type="match status" value="1"/>
</dbReference>
<accession>A0A2K1KW88</accession>
<dbReference type="SMART" id="SM01100">
    <property type="entry name" value="CRAL_TRIO_N"/>
    <property type="match status" value="1"/>
</dbReference>
<dbReference type="GO" id="GO:0008526">
    <property type="term" value="F:phosphatidylinositol transfer activity"/>
    <property type="evidence" value="ECO:0000318"/>
    <property type="project" value="GO_Central"/>
</dbReference>
<dbReference type="SUPFAM" id="SSF52087">
    <property type="entry name" value="CRAL/TRIO domain"/>
    <property type="match status" value="1"/>
</dbReference>
<evidence type="ECO:0000259" key="2">
    <source>
        <dbReference type="PROSITE" id="PS50191"/>
    </source>
</evidence>
<feature type="domain" description="CRAL-TRIO" evidence="2">
    <location>
        <begin position="88"/>
        <end position="252"/>
    </location>
</feature>
<dbReference type="InterPro" id="IPR052578">
    <property type="entry name" value="PI_Transfer_CRAL-TRIO"/>
</dbReference>
<dbReference type="InterPro" id="IPR036865">
    <property type="entry name" value="CRAL-TRIO_dom_sf"/>
</dbReference>
<reference evidence="3 5" key="1">
    <citation type="journal article" date="2008" name="Science">
        <title>The Physcomitrella genome reveals evolutionary insights into the conquest of land by plants.</title>
        <authorList>
            <person name="Rensing S."/>
            <person name="Lang D."/>
            <person name="Zimmer A."/>
            <person name="Terry A."/>
            <person name="Salamov A."/>
            <person name="Shapiro H."/>
            <person name="Nishiyama T."/>
            <person name="Perroud P.-F."/>
            <person name="Lindquist E."/>
            <person name="Kamisugi Y."/>
            <person name="Tanahashi T."/>
            <person name="Sakakibara K."/>
            <person name="Fujita T."/>
            <person name="Oishi K."/>
            <person name="Shin-I T."/>
            <person name="Kuroki Y."/>
            <person name="Toyoda A."/>
            <person name="Suzuki Y."/>
            <person name="Hashimoto A."/>
            <person name="Yamaguchi K."/>
            <person name="Sugano A."/>
            <person name="Kohara Y."/>
            <person name="Fujiyama A."/>
            <person name="Anterola A."/>
            <person name="Aoki S."/>
            <person name="Ashton N."/>
            <person name="Barbazuk W.B."/>
            <person name="Barker E."/>
            <person name="Bennetzen J."/>
            <person name="Bezanilla M."/>
            <person name="Blankenship R."/>
            <person name="Cho S.H."/>
            <person name="Dutcher S."/>
            <person name="Estelle M."/>
            <person name="Fawcett J.A."/>
            <person name="Gundlach H."/>
            <person name="Hanada K."/>
            <person name="Heyl A."/>
            <person name="Hicks K.A."/>
            <person name="Hugh J."/>
            <person name="Lohr M."/>
            <person name="Mayer K."/>
            <person name="Melkozernov A."/>
            <person name="Murata T."/>
            <person name="Nelson D."/>
            <person name="Pils B."/>
            <person name="Prigge M."/>
            <person name="Reiss B."/>
            <person name="Renner T."/>
            <person name="Rombauts S."/>
            <person name="Rushton P."/>
            <person name="Sanderfoot A."/>
            <person name="Schween G."/>
            <person name="Shiu S.-H."/>
            <person name="Stueber K."/>
            <person name="Theodoulou F.L."/>
            <person name="Tu H."/>
            <person name="Van de Peer Y."/>
            <person name="Verrier P.J."/>
            <person name="Waters E."/>
            <person name="Wood A."/>
            <person name="Yang L."/>
            <person name="Cove D."/>
            <person name="Cuming A."/>
            <person name="Hasebe M."/>
            <person name="Lucas S."/>
            <person name="Mishler D.B."/>
            <person name="Reski R."/>
            <person name="Grigoriev I."/>
            <person name="Quatrano R.S."/>
            <person name="Boore J.L."/>
        </authorList>
    </citation>
    <scope>NUCLEOTIDE SEQUENCE [LARGE SCALE GENOMIC DNA]</scope>
    <source>
        <strain evidence="4 5">cv. Gransden 2004</strain>
    </source>
</reference>
<dbReference type="RefSeq" id="XP_024369715.1">
    <property type="nucleotide sequence ID" value="XM_024513947.2"/>
</dbReference>
<evidence type="ECO:0000256" key="1">
    <source>
        <dbReference type="SAM" id="MobiDB-lite"/>
    </source>
</evidence>
<dbReference type="InterPro" id="IPR011074">
    <property type="entry name" value="CRAL/TRIO_N_dom"/>
</dbReference>
<dbReference type="Gene3D" id="3.40.525.10">
    <property type="entry name" value="CRAL-TRIO lipid binding domain"/>
    <property type="match status" value="1"/>
</dbReference>
<evidence type="ECO:0000313" key="4">
    <source>
        <dbReference type="EnsemblPlants" id="Pp3c3_26700V3.1"/>
    </source>
</evidence>
<sequence length="349" mass="39365">MTSLLKKSASKVGIRNTDEPSSPEEESAKVTQLREAIGPLTGRLEQFADDNCLKRYLRARNWNLKKSEKMLKDSLAWRESYKPEDIRWSDIANESETGKIYRANIKDKKGHSVIVMHPGRQSTYNPELEIKQLVYFLENAILNLPEGQEQMIWLVDFKGWSMKKSTPIGLARETTNILQNQYPERLHVAVLYNPPRLFEAFWTLVKPFLDPKTFRKVKFVYSKNPESQKILAEYFEEDAIKSILEDQNDYTHDEYAKLMQDDDQKSALYWKGAGLAKAEAEPAAEDQSRSVELPEAGDLKREDAPAKEDAPAPVSESSEPVGDSSARIEVASAPPAPAPVAAPVVAPVS</sequence>
<dbReference type="AlphaFoldDB" id="A0A2K1KW88"/>
<dbReference type="CDD" id="cd00170">
    <property type="entry name" value="SEC14"/>
    <property type="match status" value="1"/>
</dbReference>
<dbReference type="Gramene" id="Pp3c3_26700V3.1">
    <property type="protein sequence ID" value="Pp3c3_26700V3.1"/>
    <property type="gene ID" value="Pp3c3_26700"/>
</dbReference>
<feature type="region of interest" description="Disordered" evidence="1">
    <location>
        <begin position="1"/>
        <end position="30"/>
    </location>
</feature>
<dbReference type="SMART" id="SM00516">
    <property type="entry name" value="SEC14"/>
    <property type="match status" value="1"/>
</dbReference>
<dbReference type="RefSeq" id="XP_024369714.1">
    <property type="nucleotide sequence ID" value="XM_024513946.2"/>
</dbReference>
<dbReference type="OMA" id="SVFGPCH"/>
<evidence type="ECO:0000313" key="3">
    <source>
        <dbReference type="EMBL" id="PNR58016.1"/>
    </source>
</evidence>
<dbReference type="EnsemblPlants" id="Pp3c3_26700V3.4">
    <property type="protein sequence ID" value="Pp3c3_26700V3.4"/>
    <property type="gene ID" value="Pp3c3_26700"/>
</dbReference>
<dbReference type="GeneID" id="112279474"/>
<dbReference type="Gramene" id="Pp3c3_26700V3.3">
    <property type="protein sequence ID" value="Pp3c3_26700V3.3"/>
    <property type="gene ID" value="Pp3c3_26700"/>
</dbReference>
<name>A0A2K1KW88_PHYPA</name>
<dbReference type="EMBL" id="ABEU02000003">
    <property type="protein sequence ID" value="PNR58016.1"/>
    <property type="molecule type" value="Genomic_DNA"/>
</dbReference>
<dbReference type="Gramene" id="Pp3c3_26700V3.2">
    <property type="protein sequence ID" value="Pp3c3_26700V3.2"/>
    <property type="gene ID" value="Pp3c3_26700"/>
</dbReference>
<dbReference type="PANTHER" id="PTHR45824:SF6">
    <property type="entry name" value="F16L1.9 PROTEIN"/>
    <property type="match status" value="1"/>
</dbReference>
<dbReference type="EnsemblPlants" id="Pp3c3_26700V3.1">
    <property type="protein sequence ID" value="Pp3c3_26700V3.1"/>
    <property type="gene ID" value="Pp3c3_26700"/>
</dbReference>
<dbReference type="FunFam" id="3.40.525.10:FF:000008">
    <property type="entry name" value="Phosphatidylinositol transfer protein 3"/>
    <property type="match status" value="1"/>
</dbReference>
<dbReference type="EnsemblPlants" id="Pp3c3_26700V3.3">
    <property type="protein sequence ID" value="Pp3c3_26700V3.3"/>
    <property type="gene ID" value="Pp3c3_26700"/>
</dbReference>
<dbReference type="SUPFAM" id="SSF46938">
    <property type="entry name" value="CRAL/TRIO N-terminal domain"/>
    <property type="match status" value="1"/>
</dbReference>
<organism evidence="3">
    <name type="scientific">Physcomitrium patens</name>
    <name type="common">Spreading-leaved earth moss</name>
    <name type="synonym">Physcomitrella patens</name>
    <dbReference type="NCBI Taxonomy" id="3218"/>
    <lineage>
        <taxon>Eukaryota</taxon>
        <taxon>Viridiplantae</taxon>
        <taxon>Streptophyta</taxon>
        <taxon>Embryophyta</taxon>
        <taxon>Bryophyta</taxon>
        <taxon>Bryophytina</taxon>
        <taxon>Bryopsida</taxon>
        <taxon>Funariidae</taxon>
        <taxon>Funariales</taxon>
        <taxon>Funariaceae</taxon>
        <taxon>Physcomitrium</taxon>
    </lineage>
</organism>
<reference evidence="3 5" key="2">
    <citation type="journal article" date="2018" name="Plant J.">
        <title>The Physcomitrella patens chromosome-scale assembly reveals moss genome structure and evolution.</title>
        <authorList>
            <person name="Lang D."/>
            <person name="Ullrich K.K."/>
            <person name="Murat F."/>
            <person name="Fuchs J."/>
            <person name="Jenkins J."/>
            <person name="Haas F.B."/>
            <person name="Piednoel M."/>
            <person name="Gundlach H."/>
            <person name="Van Bel M."/>
            <person name="Meyberg R."/>
            <person name="Vives C."/>
            <person name="Morata J."/>
            <person name="Symeonidi A."/>
            <person name="Hiss M."/>
            <person name="Muchero W."/>
            <person name="Kamisugi Y."/>
            <person name="Saleh O."/>
            <person name="Blanc G."/>
            <person name="Decker E.L."/>
            <person name="van Gessel N."/>
            <person name="Grimwood J."/>
            <person name="Hayes R.D."/>
            <person name="Graham S.W."/>
            <person name="Gunter L.E."/>
            <person name="McDaniel S.F."/>
            <person name="Hoernstein S.N.W."/>
            <person name="Larsson A."/>
            <person name="Li F.W."/>
            <person name="Perroud P.F."/>
            <person name="Phillips J."/>
            <person name="Ranjan P."/>
            <person name="Rokshar D.S."/>
            <person name="Rothfels C.J."/>
            <person name="Schneider L."/>
            <person name="Shu S."/>
            <person name="Stevenson D.W."/>
            <person name="Thummler F."/>
            <person name="Tillich M."/>
            <person name="Villarreal Aguilar J.C."/>
            <person name="Widiez T."/>
            <person name="Wong G.K."/>
            <person name="Wymore A."/>
            <person name="Zhang Y."/>
            <person name="Zimmer A.D."/>
            <person name="Quatrano R.S."/>
            <person name="Mayer K.F.X."/>
            <person name="Goodstein D."/>
            <person name="Casacuberta J.M."/>
            <person name="Vandepoele K."/>
            <person name="Reski R."/>
            <person name="Cuming A.C."/>
            <person name="Tuskan G.A."/>
            <person name="Maumus F."/>
            <person name="Salse J."/>
            <person name="Schmutz J."/>
            <person name="Rensing S.A."/>
        </authorList>
    </citation>
    <scope>NUCLEOTIDE SEQUENCE [LARGE SCALE GENOMIC DNA]</scope>
    <source>
        <strain evidence="4 5">cv. Gransden 2004</strain>
    </source>
</reference>
<dbReference type="InterPro" id="IPR036273">
    <property type="entry name" value="CRAL/TRIO_N_dom_sf"/>
</dbReference>
<keyword evidence="5" id="KW-1185">Reference proteome</keyword>
<gene>
    <name evidence="4" type="primary">LOC112279474</name>
    <name evidence="3" type="ORF">PHYPA_005011</name>
</gene>
<dbReference type="Gramene" id="Pp3c3_26700V3.4">
    <property type="protein sequence ID" value="Pp3c3_26700V3.4"/>
    <property type="gene ID" value="Pp3c3_26700"/>
</dbReference>
<dbReference type="PaxDb" id="3218-PP1S351_14V6.1"/>
<proteinExistence type="predicted"/>
<dbReference type="KEGG" id="ppp:112279474"/>
<dbReference type="OrthoDB" id="75724at2759"/>
<dbReference type="PROSITE" id="PS50191">
    <property type="entry name" value="CRAL_TRIO"/>
    <property type="match status" value="1"/>
</dbReference>
<evidence type="ECO:0000313" key="5">
    <source>
        <dbReference type="Proteomes" id="UP000006727"/>
    </source>
</evidence>
<dbReference type="Proteomes" id="UP000006727">
    <property type="component" value="Chromosome 3"/>
</dbReference>